<keyword evidence="1" id="KW-0812">Transmembrane</keyword>
<feature type="transmembrane region" description="Helical" evidence="1">
    <location>
        <begin position="72"/>
        <end position="90"/>
    </location>
</feature>
<name>A0A7J7K4C5_BUGNE</name>
<reference evidence="2" key="1">
    <citation type="submission" date="2020-06" db="EMBL/GenBank/DDBJ databases">
        <title>Draft genome of Bugula neritina, a colonial animal packing powerful symbionts and potential medicines.</title>
        <authorList>
            <person name="Rayko M."/>
        </authorList>
    </citation>
    <scope>NUCLEOTIDE SEQUENCE [LARGE SCALE GENOMIC DNA]</scope>
    <source>
        <strain evidence="2">Kwan_BN1</strain>
    </source>
</reference>
<evidence type="ECO:0000313" key="2">
    <source>
        <dbReference type="EMBL" id="KAF6033482.1"/>
    </source>
</evidence>
<gene>
    <name evidence="2" type="ORF">EB796_008214</name>
</gene>
<accession>A0A7J7K4C5</accession>
<comment type="caution">
    <text evidence="2">The sequence shown here is derived from an EMBL/GenBank/DDBJ whole genome shotgun (WGS) entry which is preliminary data.</text>
</comment>
<protein>
    <submittedName>
        <fullName evidence="2">Uncharacterized protein</fullName>
    </submittedName>
</protein>
<evidence type="ECO:0000256" key="1">
    <source>
        <dbReference type="SAM" id="Phobius"/>
    </source>
</evidence>
<keyword evidence="1" id="KW-1133">Transmembrane helix</keyword>
<proteinExistence type="predicted"/>
<organism evidence="2 3">
    <name type="scientific">Bugula neritina</name>
    <name type="common">Brown bryozoan</name>
    <name type="synonym">Sertularia neritina</name>
    <dbReference type="NCBI Taxonomy" id="10212"/>
    <lineage>
        <taxon>Eukaryota</taxon>
        <taxon>Metazoa</taxon>
        <taxon>Spiralia</taxon>
        <taxon>Lophotrochozoa</taxon>
        <taxon>Bryozoa</taxon>
        <taxon>Gymnolaemata</taxon>
        <taxon>Cheilostomatida</taxon>
        <taxon>Flustrina</taxon>
        <taxon>Buguloidea</taxon>
        <taxon>Bugulidae</taxon>
        <taxon>Bugula</taxon>
    </lineage>
</organism>
<feature type="transmembrane region" description="Helical" evidence="1">
    <location>
        <begin position="33"/>
        <end position="52"/>
    </location>
</feature>
<keyword evidence="3" id="KW-1185">Reference proteome</keyword>
<dbReference type="EMBL" id="VXIV02001322">
    <property type="protein sequence ID" value="KAF6033482.1"/>
    <property type="molecule type" value="Genomic_DNA"/>
</dbReference>
<sequence>MVCLSKVGLELRRMSRRAMQPARDDLVKTASKYVLFTSILFYSSYVTGNIAILIKQYSKLTEEQKEAGISVFYIYQSLYGIFNVLLFVYLHPVCMRKVRKVVLCQRTAVVTPST</sequence>
<evidence type="ECO:0000313" key="3">
    <source>
        <dbReference type="Proteomes" id="UP000593567"/>
    </source>
</evidence>
<dbReference type="AlphaFoldDB" id="A0A7J7K4C5"/>
<dbReference type="Proteomes" id="UP000593567">
    <property type="component" value="Unassembled WGS sequence"/>
</dbReference>
<keyword evidence="1" id="KW-0472">Membrane</keyword>